<dbReference type="EMBL" id="GL883008">
    <property type="protein sequence ID" value="EGG22734.1"/>
    <property type="molecule type" value="Genomic_DNA"/>
</dbReference>
<evidence type="ECO:0000256" key="1">
    <source>
        <dbReference type="ARBA" id="ARBA00022723"/>
    </source>
</evidence>
<sequence length="348" mass="38041">MSRENVSNRFISSAHDKDGIENTLARMLGNDSMFGGKLNIQFCGECGEQCSNAYQDTKDKSTFYCRQHYEKLVGPVCEGCSRGIVGGETPQVNGTKKYHPACYNVDHSCHRCSCPIVGASTVFSGRQYHNKCFTCTYCDTQLSNTTSVDRLGRPYCFKCNSDLSDPEKAKFMNHSGGATITVTNKEAEERNRIKVEVAQNVQSGKEQCPTCHKTMVDQGVQFAGRVYHQDCFVCNKCKIPIGGQSFVNKSGVPYCQPCGKSPSTLCFGCNQPITSSFTVALDNKYHPQCLVCSGCKKDLKGGYVQVQSQLMCGVCAAKAPSVTTTTYSTGARAKGLVVDPRSGKRTYL</sequence>
<name>F4PM31_CACFS</name>
<evidence type="ECO:0000256" key="2">
    <source>
        <dbReference type="ARBA" id="ARBA00022737"/>
    </source>
</evidence>
<keyword evidence="1 5" id="KW-0479">Metal-binding</keyword>
<gene>
    <name evidence="7" type="ORF">DFA_04864</name>
</gene>
<feature type="domain" description="LIM zinc-binding" evidence="6">
    <location>
        <begin position="206"/>
        <end position="265"/>
    </location>
</feature>
<dbReference type="PROSITE" id="PS50023">
    <property type="entry name" value="LIM_DOMAIN_2"/>
    <property type="match status" value="2"/>
</dbReference>
<organism evidence="7 8">
    <name type="scientific">Cavenderia fasciculata</name>
    <name type="common">Slime mold</name>
    <name type="synonym">Dictyostelium fasciculatum</name>
    <dbReference type="NCBI Taxonomy" id="261658"/>
    <lineage>
        <taxon>Eukaryota</taxon>
        <taxon>Amoebozoa</taxon>
        <taxon>Evosea</taxon>
        <taxon>Eumycetozoa</taxon>
        <taxon>Dictyostelia</taxon>
        <taxon>Acytosteliales</taxon>
        <taxon>Cavenderiaceae</taxon>
        <taxon>Cavenderia</taxon>
    </lineage>
</organism>
<evidence type="ECO:0000256" key="5">
    <source>
        <dbReference type="PROSITE-ProRule" id="PRU00125"/>
    </source>
</evidence>
<dbReference type="Proteomes" id="UP000007797">
    <property type="component" value="Unassembled WGS sequence"/>
</dbReference>
<dbReference type="Gene3D" id="2.10.110.10">
    <property type="entry name" value="Cysteine Rich Protein"/>
    <property type="match status" value="4"/>
</dbReference>
<dbReference type="SUPFAM" id="SSF57716">
    <property type="entry name" value="Glucocorticoid receptor-like (DNA-binding domain)"/>
    <property type="match status" value="2"/>
</dbReference>
<evidence type="ECO:0000313" key="7">
    <source>
        <dbReference type="EMBL" id="EGG22734.1"/>
    </source>
</evidence>
<dbReference type="PROSITE" id="PS00478">
    <property type="entry name" value="LIM_DOMAIN_1"/>
    <property type="match status" value="2"/>
</dbReference>
<keyword evidence="4 5" id="KW-0440">LIM domain</keyword>
<dbReference type="GeneID" id="14875306"/>
<evidence type="ECO:0000256" key="4">
    <source>
        <dbReference type="ARBA" id="ARBA00023038"/>
    </source>
</evidence>
<keyword evidence="2" id="KW-0677">Repeat</keyword>
<dbReference type="PANTHER" id="PTHR24205">
    <property type="entry name" value="FOUR AND A HALF LIM DOMAINS PROTEIN"/>
    <property type="match status" value="1"/>
</dbReference>
<proteinExistence type="predicted"/>
<dbReference type="GO" id="GO:0003712">
    <property type="term" value="F:transcription coregulator activity"/>
    <property type="evidence" value="ECO:0007669"/>
    <property type="project" value="TreeGrafter"/>
</dbReference>
<keyword evidence="8" id="KW-1185">Reference proteome</keyword>
<protein>
    <recommendedName>
        <fullName evidence="6">LIM zinc-binding domain-containing protein</fullName>
    </recommendedName>
</protein>
<evidence type="ECO:0000259" key="6">
    <source>
        <dbReference type="PROSITE" id="PS50023"/>
    </source>
</evidence>
<dbReference type="RefSeq" id="XP_004360585.1">
    <property type="nucleotide sequence ID" value="XM_004360528.1"/>
</dbReference>
<keyword evidence="3 5" id="KW-0862">Zinc</keyword>
<dbReference type="GO" id="GO:0046872">
    <property type="term" value="F:metal ion binding"/>
    <property type="evidence" value="ECO:0007669"/>
    <property type="project" value="UniProtKB-KW"/>
</dbReference>
<dbReference type="InterPro" id="IPR001781">
    <property type="entry name" value="Znf_LIM"/>
</dbReference>
<dbReference type="Pfam" id="PF00412">
    <property type="entry name" value="LIM"/>
    <property type="match status" value="3"/>
</dbReference>
<dbReference type="SMART" id="SM00132">
    <property type="entry name" value="LIM"/>
    <property type="match status" value="3"/>
</dbReference>
<dbReference type="PANTHER" id="PTHR24205:SF16">
    <property type="entry name" value="GH01042P-RELATED"/>
    <property type="match status" value="1"/>
</dbReference>
<dbReference type="AlphaFoldDB" id="F4PM31"/>
<dbReference type="CDD" id="cd08368">
    <property type="entry name" value="LIM"/>
    <property type="match status" value="3"/>
</dbReference>
<dbReference type="OrthoDB" id="25414at2759"/>
<reference evidence="8" key="1">
    <citation type="journal article" date="2011" name="Genome Res.">
        <title>Phylogeny-wide analysis of social amoeba genomes highlights ancient origins for complex intercellular communication.</title>
        <authorList>
            <person name="Heidel A.J."/>
            <person name="Lawal H.M."/>
            <person name="Felder M."/>
            <person name="Schilde C."/>
            <person name="Helps N.R."/>
            <person name="Tunggal B."/>
            <person name="Rivero F."/>
            <person name="John U."/>
            <person name="Schleicher M."/>
            <person name="Eichinger L."/>
            <person name="Platzer M."/>
            <person name="Noegel A.A."/>
            <person name="Schaap P."/>
            <person name="Gloeckner G."/>
        </authorList>
    </citation>
    <scope>NUCLEOTIDE SEQUENCE [LARGE SCALE GENOMIC DNA]</scope>
    <source>
        <strain evidence="8">SH3</strain>
    </source>
</reference>
<dbReference type="STRING" id="1054147.F4PM31"/>
<feature type="domain" description="LIM zinc-binding" evidence="6">
    <location>
        <begin position="107"/>
        <end position="166"/>
    </location>
</feature>
<dbReference type="GO" id="GO:0005634">
    <property type="term" value="C:nucleus"/>
    <property type="evidence" value="ECO:0007669"/>
    <property type="project" value="TreeGrafter"/>
</dbReference>
<evidence type="ECO:0000256" key="3">
    <source>
        <dbReference type="ARBA" id="ARBA00022833"/>
    </source>
</evidence>
<evidence type="ECO:0000313" key="8">
    <source>
        <dbReference type="Proteomes" id="UP000007797"/>
    </source>
</evidence>
<dbReference type="KEGG" id="dfa:DFA_04864"/>
<dbReference type="OMA" id="CYEQQYA"/>
<accession>F4PM31</accession>